<protein>
    <submittedName>
        <fullName evidence="1">Uncharacterized protein</fullName>
    </submittedName>
</protein>
<comment type="caution">
    <text evidence="1">The sequence shown here is derived from an EMBL/GenBank/DDBJ whole genome shotgun (WGS) entry which is preliminary data.</text>
</comment>
<sequence length="105" mass="12035">MSHVIAVLAKPECQKLFTWQSHCFRHNFVVFLSLEGILCQQSPPEINDFGLMLPSTFQLLASNFYVRCENCGEMNLNSDCLEMGNARNQLYERNLTRMQKVGGQC</sequence>
<proteinExistence type="predicted"/>
<name>A0ABD6E8U7_9BILA</name>
<gene>
    <name evidence="1" type="ORF">AB6A40_003193</name>
</gene>
<evidence type="ECO:0000313" key="1">
    <source>
        <dbReference type="EMBL" id="MFH4976484.1"/>
    </source>
</evidence>
<keyword evidence="2" id="KW-1185">Reference proteome</keyword>
<organism evidence="1 2">
    <name type="scientific">Gnathostoma spinigerum</name>
    <dbReference type="NCBI Taxonomy" id="75299"/>
    <lineage>
        <taxon>Eukaryota</taxon>
        <taxon>Metazoa</taxon>
        <taxon>Ecdysozoa</taxon>
        <taxon>Nematoda</taxon>
        <taxon>Chromadorea</taxon>
        <taxon>Rhabditida</taxon>
        <taxon>Spirurina</taxon>
        <taxon>Gnathostomatomorpha</taxon>
        <taxon>Gnathostomatoidea</taxon>
        <taxon>Gnathostomatidae</taxon>
        <taxon>Gnathostoma</taxon>
    </lineage>
</organism>
<dbReference type="Proteomes" id="UP001608902">
    <property type="component" value="Unassembled WGS sequence"/>
</dbReference>
<dbReference type="AlphaFoldDB" id="A0ABD6E8U7"/>
<accession>A0ABD6E8U7</accession>
<reference evidence="1 2" key="1">
    <citation type="submission" date="2024-08" db="EMBL/GenBank/DDBJ databases">
        <title>Gnathostoma spinigerum genome.</title>
        <authorList>
            <person name="Gonzalez-Bertolin B."/>
            <person name="Monzon S."/>
            <person name="Zaballos A."/>
            <person name="Jimenez P."/>
            <person name="Dekumyoy P."/>
            <person name="Varona S."/>
            <person name="Cuesta I."/>
            <person name="Sumanam S."/>
            <person name="Adisakwattana P."/>
            <person name="Gasser R.B."/>
            <person name="Hernandez-Gonzalez A."/>
            <person name="Young N.D."/>
            <person name="Perteguer M.J."/>
        </authorList>
    </citation>
    <scope>NUCLEOTIDE SEQUENCE [LARGE SCALE GENOMIC DNA]</scope>
    <source>
        <strain evidence="1">AL3</strain>
        <tissue evidence="1">Liver</tissue>
    </source>
</reference>
<evidence type="ECO:0000313" key="2">
    <source>
        <dbReference type="Proteomes" id="UP001608902"/>
    </source>
</evidence>
<dbReference type="EMBL" id="JBGFUD010001588">
    <property type="protein sequence ID" value="MFH4976484.1"/>
    <property type="molecule type" value="Genomic_DNA"/>
</dbReference>